<keyword evidence="2" id="KW-0812">Transmembrane</keyword>
<dbReference type="Proteomes" id="UP000243535">
    <property type="component" value="Unassembled WGS sequence"/>
</dbReference>
<dbReference type="STRING" id="375574.GCA_001418035_01678"/>
<dbReference type="EMBL" id="CYHA01000003">
    <property type="protein sequence ID" value="CUA83742.1"/>
    <property type="molecule type" value="Genomic_DNA"/>
</dbReference>
<feature type="compositionally biased region" description="Basic and acidic residues" evidence="5">
    <location>
        <begin position="110"/>
        <end position="122"/>
    </location>
</feature>
<organism evidence="6 7">
    <name type="scientific">Gulbenkiania indica</name>
    <dbReference type="NCBI Taxonomy" id="375574"/>
    <lineage>
        <taxon>Bacteria</taxon>
        <taxon>Pseudomonadati</taxon>
        <taxon>Pseudomonadota</taxon>
        <taxon>Betaproteobacteria</taxon>
        <taxon>Neisseriales</taxon>
        <taxon>Chromobacteriaceae</taxon>
        <taxon>Gulbenkiania</taxon>
    </lineage>
</organism>
<name>A0A0K6GYB9_9NEIS</name>
<dbReference type="Pfam" id="PF13103">
    <property type="entry name" value="TonB_2"/>
    <property type="match status" value="1"/>
</dbReference>
<sequence length="276" mass="29341">MLFPALLASLLLHALLLIPAGPRKQEDSGAAPFRARQIDIRLQPPDKVHPPATERVAPVSRAGSGNTSRPDHLASRRLPAPIPVTPPPPPRPEAAPVPETPAPAATPPKVMRDPARPDRRLAEAPTPKGAPVTASTLLAQAATLAREGGTDMQDNSLESGPRTAVYGVSARGAVWAQYVQDWILKVERIGTLNYPEEARTTPGGPVLRVVVGRNGSLQKVAVVRTSGNPAVDEAARRIVRMAAPFPPLPASVAAEYGALVIEKRWMFTTDSRMSGQ</sequence>
<evidence type="ECO:0000256" key="2">
    <source>
        <dbReference type="ARBA" id="ARBA00022692"/>
    </source>
</evidence>
<dbReference type="PANTHER" id="PTHR33446:SF11">
    <property type="entry name" value="TONB3"/>
    <property type="match status" value="1"/>
</dbReference>
<evidence type="ECO:0000256" key="3">
    <source>
        <dbReference type="ARBA" id="ARBA00022989"/>
    </source>
</evidence>
<proteinExistence type="predicted"/>
<dbReference type="InterPro" id="IPR006260">
    <property type="entry name" value="TonB/TolA_C"/>
</dbReference>
<keyword evidence="7" id="KW-1185">Reference proteome</keyword>
<evidence type="ECO:0000256" key="1">
    <source>
        <dbReference type="ARBA" id="ARBA00004167"/>
    </source>
</evidence>
<accession>A0A0K6GYB9</accession>
<evidence type="ECO:0000313" key="7">
    <source>
        <dbReference type="Proteomes" id="UP000243535"/>
    </source>
</evidence>
<comment type="subcellular location">
    <subcellularLocation>
        <location evidence="1">Membrane</location>
        <topology evidence="1">Single-pass membrane protein</topology>
    </subcellularLocation>
</comment>
<dbReference type="GO" id="GO:0098797">
    <property type="term" value="C:plasma membrane protein complex"/>
    <property type="evidence" value="ECO:0007669"/>
    <property type="project" value="TreeGrafter"/>
</dbReference>
<dbReference type="NCBIfam" id="TIGR01352">
    <property type="entry name" value="tonB_Cterm"/>
    <property type="match status" value="1"/>
</dbReference>
<feature type="compositionally biased region" description="Basic and acidic residues" evidence="5">
    <location>
        <begin position="36"/>
        <end position="49"/>
    </location>
</feature>
<evidence type="ECO:0000313" key="6">
    <source>
        <dbReference type="EMBL" id="CUA83742.1"/>
    </source>
</evidence>
<dbReference type="PANTHER" id="PTHR33446">
    <property type="entry name" value="PROTEIN TONB-RELATED"/>
    <property type="match status" value="1"/>
</dbReference>
<dbReference type="Gene3D" id="3.30.1150.10">
    <property type="match status" value="1"/>
</dbReference>
<dbReference type="GO" id="GO:0031992">
    <property type="term" value="F:energy transducer activity"/>
    <property type="evidence" value="ECO:0007669"/>
    <property type="project" value="TreeGrafter"/>
</dbReference>
<feature type="compositionally biased region" description="Pro residues" evidence="5">
    <location>
        <begin position="80"/>
        <end position="106"/>
    </location>
</feature>
<feature type="region of interest" description="Disordered" evidence="5">
    <location>
        <begin position="23"/>
        <end position="134"/>
    </location>
</feature>
<keyword evidence="3" id="KW-1133">Transmembrane helix</keyword>
<dbReference type="SUPFAM" id="SSF74653">
    <property type="entry name" value="TolA/TonB C-terminal domain"/>
    <property type="match status" value="1"/>
</dbReference>
<gene>
    <name evidence="6" type="ORF">Ga0061063_1886</name>
</gene>
<dbReference type="InterPro" id="IPR051045">
    <property type="entry name" value="TonB-dependent_transducer"/>
</dbReference>
<reference evidence="7" key="1">
    <citation type="submission" date="2015-08" db="EMBL/GenBank/DDBJ databases">
        <authorList>
            <person name="Varghese N."/>
        </authorList>
    </citation>
    <scope>NUCLEOTIDE SEQUENCE [LARGE SCALE GENOMIC DNA]</scope>
    <source>
        <strain evidence="7">DSM 17901</strain>
    </source>
</reference>
<dbReference type="AlphaFoldDB" id="A0A0K6GYB9"/>
<protein>
    <submittedName>
        <fullName evidence="6">Outer membrane transport energization protein TonB (TC 2.C.1.1.1)</fullName>
    </submittedName>
</protein>
<evidence type="ECO:0000256" key="5">
    <source>
        <dbReference type="SAM" id="MobiDB-lite"/>
    </source>
</evidence>
<keyword evidence="4" id="KW-0472">Membrane</keyword>
<evidence type="ECO:0000256" key="4">
    <source>
        <dbReference type="ARBA" id="ARBA00023136"/>
    </source>
</evidence>